<evidence type="ECO:0000256" key="1">
    <source>
        <dbReference type="SAM" id="MobiDB-lite"/>
    </source>
</evidence>
<accession>A0A0H2ZBZ6</accession>
<reference evidence="2 3" key="1">
    <citation type="journal article" date="2006" name="Genome Biol.">
        <title>Genomic analysis reveals that Pseudomonas aeruginosa virulence is combinatorial.</title>
        <authorList>
            <person name="Lee D.G."/>
            <person name="Urbach J.M."/>
            <person name="Wu G."/>
            <person name="Liberati N.T."/>
            <person name="Feinbaum R.L."/>
            <person name="Miyata S."/>
            <person name="Diggins L.T."/>
            <person name="He J."/>
            <person name="Saucier M."/>
            <person name="Deziel E."/>
            <person name="Friedman L."/>
            <person name="Li L."/>
            <person name="Grills G."/>
            <person name="Montgomery K."/>
            <person name="Kucherlapati R."/>
            <person name="Rahme L.G."/>
            <person name="Ausubel F.M."/>
        </authorList>
    </citation>
    <scope>NUCLEOTIDE SEQUENCE [LARGE SCALE GENOMIC DNA]</scope>
    <source>
        <strain evidence="2 3">UCBPP-PA14</strain>
    </source>
</reference>
<name>A0A0H2ZBZ6_PSEAB</name>
<dbReference type="Proteomes" id="UP000000653">
    <property type="component" value="Chromosome"/>
</dbReference>
<dbReference type="HOGENOM" id="CLU_686660_0_0_6"/>
<feature type="compositionally biased region" description="Basic residues" evidence="1">
    <location>
        <begin position="110"/>
        <end position="123"/>
    </location>
</feature>
<protein>
    <submittedName>
        <fullName evidence="2">Putative replication initiator and transcriptional repressor protein</fullName>
    </submittedName>
</protein>
<evidence type="ECO:0000313" key="2">
    <source>
        <dbReference type="EMBL" id="ABJ11768.1"/>
    </source>
</evidence>
<organism evidence="2 3">
    <name type="scientific">Pseudomonas aeruginosa (strain UCBPP-PA14)</name>
    <dbReference type="NCBI Taxonomy" id="208963"/>
    <lineage>
        <taxon>Bacteria</taxon>
        <taxon>Pseudomonadati</taxon>
        <taxon>Pseudomonadota</taxon>
        <taxon>Gammaproteobacteria</taxon>
        <taxon>Pseudomonadales</taxon>
        <taxon>Pseudomonadaceae</taxon>
        <taxon>Pseudomonas</taxon>
    </lineage>
</organism>
<sequence length="442" mass="49241">MRRLSPPCTASATAVAVGGTFRSPCNSSLSKKPRFLESASIRPRGVAGLDGGSSHATSSLAACRHCLDRCRAAAALPHQRRSRRVPAPVAAHAGEAARDRRRATLSQVRPARHVRRGRPRRLGGRPQLRDDFRSRVRRAPLGGQPCALIAGARQATAMSISALPFRQRPPQEREQLDLFRALPGDMAPRDSQDLMAYPFFSLAKSKRVKPIDFRAGNVTIRVEGTQEHGIATIWDADVLIWAASQIVEAKDAGLRPSRLIRATPYEILRFIGRGKSLRDYQRLKAALDRLQSTTVATSIRETTGRRLHRFSWINEWKELADASGTPLGIELILPDWFYTGVLDAALVLTIDPAYFRLTGGIERWLYRLVRKHGGKQAYGWQFDFRYLHQKSGSTAKPYDFACDLRALVARQSLPGYVLGIERMPDNGMELLTFRPVPHTARG</sequence>
<evidence type="ECO:0000313" key="3">
    <source>
        <dbReference type="Proteomes" id="UP000000653"/>
    </source>
</evidence>
<feature type="region of interest" description="Disordered" evidence="1">
    <location>
        <begin position="77"/>
        <end position="127"/>
    </location>
</feature>
<proteinExistence type="predicted"/>
<dbReference type="KEGG" id="pau:PA14_31110"/>
<dbReference type="AlphaFoldDB" id="A0A0H2ZBZ6"/>
<dbReference type="Pfam" id="PF10134">
    <property type="entry name" value="RPA"/>
    <property type="match status" value="1"/>
</dbReference>
<dbReference type="EMBL" id="CP000438">
    <property type="protein sequence ID" value="ABJ11768.1"/>
    <property type="molecule type" value="Genomic_DNA"/>
</dbReference>
<gene>
    <name evidence="2" type="ordered locus">PA14_31110</name>
</gene>
<feature type="compositionally biased region" description="Low complexity" evidence="1">
    <location>
        <begin position="85"/>
        <end position="94"/>
    </location>
</feature>
<dbReference type="InterPro" id="IPR018777">
    <property type="entry name" value="Replication_initiator_prot_A"/>
</dbReference>